<keyword evidence="12" id="KW-1185">Reference proteome</keyword>
<evidence type="ECO:0000256" key="3">
    <source>
        <dbReference type="ARBA" id="ARBA00022692"/>
    </source>
</evidence>
<feature type="transmembrane region" description="Helical" evidence="9">
    <location>
        <begin position="1324"/>
        <end position="1347"/>
    </location>
</feature>
<dbReference type="GO" id="GO:0005216">
    <property type="term" value="F:monoatomic ion channel activity"/>
    <property type="evidence" value="ECO:0007669"/>
    <property type="project" value="InterPro"/>
</dbReference>
<dbReference type="PANTHER" id="PTHR19848">
    <property type="entry name" value="WD40 REPEAT PROTEIN"/>
    <property type="match status" value="1"/>
</dbReference>
<keyword evidence="5 9" id="KW-1133">Transmembrane helix</keyword>
<evidence type="ECO:0000259" key="10">
    <source>
        <dbReference type="Pfam" id="PF00520"/>
    </source>
</evidence>
<evidence type="ECO:0000313" key="11">
    <source>
        <dbReference type="EMBL" id="GMI11254.1"/>
    </source>
</evidence>
<keyword evidence="2 7" id="KW-0853">WD repeat</keyword>
<feature type="repeat" description="WD" evidence="7">
    <location>
        <begin position="641"/>
        <end position="675"/>
    </location>
</feature>
<dbReference type="EMBL" id="BRXW01000160">
    <property type="protein sequence ID" value="GMI11254.1"/>
    <property type="molecule type" value="Genomic_DNA"/>
</dbReference>
<evidence type="ECO:0000256" key="5">
    <source>
        <dbReference type="ARBA" id="ARBA00022989"/>
    </source>
</evidence>
<gene>
    <name evidence="11" type="ORF">TrLO_g10470</name>
</gene>
<feature type="transmembrane region" description="Helical" evidence="9">
    <location>
        <begin position="1401"/>
        <end position="1421"/>
    </location>
</feature>
<dbReference type="PROSITE" id="PS00678">
    <property type="entry name" value="WD_REPEATS_1"/>
    <property type="match status" value="3"/>
</dbReference>
<reference evidence="12" key="1">
    <citation type="journal article" date="2023" name="Commun. Biol.">
        <title>Genome analysis of Parmales, the sister group of diatoms, reveals the evolutionary specialization of diatoms from phago-mixotrophs to photoautotrophs.</title>
        <authorList>
            <person name="Ban H."/>
            <person name="Sato S."/>
            <person name="Yoshikawa S."/>
            <person name="Yamada K."/>
            <person name="Nakamura Y."/>
            <person name="Ichinomiya M."/>
            <person name="Sato N."/>
            <person name="Blanc-Mathieu R."/>
            <person name="Endo H."/>
            <person name="Kuwata A."/>
            <person name="Ogata H."/>
        </authorList>
    </citation>
    <scope>NUCLEOTIDE SEQUENCE [LARGE SCALE GENOMIC DNA]</scope>
    <source>
        <strain evidence="12">NIES 3700</strain>
    </source>
</reference>
<evidence type="ECO:0000256" key="7">
    <source>
        <dbReference type="PROSITE-ProRule" id="PRU00221"/>
    </source>
</evidence>
<keyword evidence="3 9" id="KW-0812">Transmembrane</keyword>
<feature type="repeat" description="WD" evidence="7">
    <location>
        <begin position="599"/>
        <end position="640"/>
    </location>
</feature>
<dbReference type="InterPro" id="IPR015943">
    <property type="entry name" value="WD40/YVTN_repeat-like_dom_sf"/>
</dbReference>
<feature type="transmembrane region" description="Helical" evidence="9">
    <location>
        <begin position="1206"/>
        <end position="1225"/>
    </location>
</feature>
<dbReference type="Pfam" id="PF00520">
    <property type="entry name" value="Ion_trans"/>
    <property type="match status" value="1"/>
</dbReference>
<evidence type="ECO:0000256" key="1">
    <source>
        <dbReference type="ARBA" id="ARBA00004141"/>
    </source>
</evidence>
<evidence type="ECO:0000313" key="12">
    <source>
        <dbReference type="Proteomes" id="UP001165122"/>
    </source>
</evidence>
<feature type="repeat" description="WD" evidence="7">
    <location>
        <begin position="725"/>
        <end position="766"/>
    </location>
</feature>
<dbReference type="InterPro" id="IPR005821">
    <property type="entry name" value="Ion_trans_dom"/>
</dbReference>
<evidence type="ECO:0000256" key="8">
    <source>
        <dbReference type="SAM" id="MobiDB-lite"/>
    </source>
</evidence>
<feature type="transmembrane region" description="Helical" evidence="9">
    <location>
        <begin position="1237"/>
        <end position="1257"/>
    </location>
</feature>
<dbReference type="SUPFAM" id="SSF53335">
    <property type="entry name" value="S-adenosyl-L-methionine-dependent methyltransferases"/>
    <property type="match status" value="1"/>
</dbReference>
<evidence type="ECO:0000256" key="6">
    <source>
        <dbReference type="ARBA" id="ARBA00023136"/>
    </source>
</evidence>
<feature type="repeat" description="WD" evidence="7">
    <location>
        <begin position="809"/>
        <end position="842"/>
    </location>
</feature>
<feature type="transmembrane region" description="Helical" evidence="9">
    <location>
        <begin position="1367"/>
        <end position="1389"/>
    </location>
</feature>
<dbReference type="Gene3D" id="2.130.10.10">
    <property type="entry name" value="YVTN repeat-like/Quinoprotein amine dehydrogenase"/>
    <property type="match status" value="5"/>
</dbReference>
<keyword evidence="4" id="KW-0677">Repeat</keyword>
<dbReference type="PROSITE" id="PS50082">
    <property type="entry name" value="WD_REPEATS_2"/>
    <property type="match status" value="7"/>
</dbReference>
<dbReference type="Gene3D" id="3.40.50.150">
    <property type="entry name" value="Vaccinia Virus protein VP39"/>
    <property type="match status" value="2"/>
</dbReference>
<feature type="repeat" description="WD" evidence="7">
    <location>
        <begin position="853"/>
        <end position="886"/>
    </location>
</feature>
<dbReference type="SUPFAM" id="SSF50978">
    <property type="entry name" value="WD40 repeat-like"/>
    <property type="match status" value="3"/>
</dbReference>
<comment type="subcellular location">
    <subcellularLocation>
        <location evidence="1">Membrane</location>
        <topology evidence="1">Multi-pass membrane protein</topology>
    </subcellularLocation>
</comment>
<comment type="caution">
    <text evidence="11">The sequence shown here is derived from an EMBL/GenBank/DDBJ whole genome shotgun (WGS) entry which is preliminary data.</text>
</comment>
<dbReference type="InterPro" id="IPR019775">
    <property type="entry name" value="WD40_repeat_CS"/>
</dbReference>
<protein>
    <recommendedName>
        <fullName evidence="10">Ion transport domain-containing protein</fullName>
    </recommendedName>
</protein>
<dbReference type="OrthoDB" id="24966at2759"/>
<proteinExistence type="predicted"/>
<dbReference type="InterPro" id="IPR029063">
    <property type="entry name" value="SAM-dependent_MTases_sf"/>
</dbReference>
<dbReference type="PROSITE" id="PS50294">
    <property type="entry name" value="WD_REPEATS_REGION"/>
    <property type="match status" value="7"/>
</dbReference>
<feature type="domain" description="Ion transport" evidence="10">
    <location>
        <begin position="1269"/>
        <end position="1467"/>
    </location>
</feature>
<dbReference type="CDD" id="cd00200">
    <property type="entry name" value="WD40"/>
    <property type="match status" value="2"/>
</dbReference>
<dbReference type="Proteomes" id="UP001165122">
    <property type="component" value="Unassembled WGS sequence"/>
</dbReference>
<feature type="repeat" description="WD" evidence="7">
    <location>
        <begin position="767"/>
        <end position="808"/>
    </location>
</feature>
<accession>A0A9W7KTT5</accession>
<feature type="region of interest" description="Disordered" evidence="8">
    <location>
        <begin position="1540"/>
        <end position="1560"/>
    </location>
</feature>
<dbReference type="SMART" id="SM00320">
    <property type="entry name" value="WD40"/>
    <property type="match status" value="13"/>
</dbReference>
<organism evidence="11 12">
    <name type="scientific">Triparma laevis f. longispina</name>
    <dbReference type="NCBI Taxonomy" id="1714387"/>
    <lineage>
        <taxon>Eukaryota</taxon>
        <taxon>Sar</taxon>
        <taxon>Stramenopiles</taxon>
        <taxon>Ochrophyta</taxon>
        <taxon>Bolidophyceae</taxon>
        <taxon>Parmales</taxon>
        <taxon>Triparmaceae</taxon>
        <taxon>Triparma</taxon>
    </lineage>
</organism>
<keyword evidence="6 9" id="KW-0472">Membrane</keyword>
<dbReference type="InterPro" id="IPR036322">
    <property type="entry name" value="WD40_repeat_dom_sf"/>
</dbReference>
<dbReference type="InterPro" id="IPR020472">
    <property type="entry name" value="WD40_PAC1"/>
</dbReference>
<feature type="repeat" description="WD" evidence="7">
    <location>
        <begin position="461"/>
        <end position="493"/>
    </location>
</feature>
<dbReference type="GO" id="GO:0016020">
    <property type="term" value="C:membrane"/>
    <property type="evidence" value="ECO:0007669"/>
    <property type="project" value="UniProtKB-SubCell"/>
</dbReference>
<feature type="transmembrane region" description="Helical" evidence="9">
    <location>
        <begin position="1433"/>
        <end position="1455"/>
    </location>
</feature>
<dbReference type="PANTHER" id="PTHR19848:SF8">
    <property type="entry name" value="F-BOX AND WD REPEAT DOMAIN CONTAINING 7"/>
    <property type="match status" value="1"/>
</dbReference>
<dbReference type="PRINTS" id="PR00320">
    <property type="entry name" value="GPROTEINBRPT"/>
</dbReference>
<evidence type="ECO:0000256" key="9">
    <source>
        <dbReference type="SAM" id="Phobius"/>
    </source>
</evidence>
<dbReference type="InterPro" id="IPR001680">
    <property type="entry name" value="WD40_rpt"/>
</dbReference>
<evidence type="ECO:0000256" key="4">
    <source>
        <dbReference type="ARBA" id="ARBA00022737"/>
    </source>
</evidence>
<dbReference type="Pfam" id="PF00400">
    <property type="entry name" value="WD40"/>
    <property type="match status" value="9"/>
</dbReference>
<sequence>MSSFDPEDTFPPSANSSAARHASTALISSLDAYRSKLSLQSFSYPLLDPYLPLFTSSTSRTGLTDSRSSNPLIRRGYYSRLKCIDISLKRFLDEGDITSEELPEKLLEFLDSDKRTLVVLEAVAMYLPSEELKFILERLNTSFNKLEIVIYDTVLRGRFGQIMKQNLIRAGVNPLGLTKTSLQDWTTFLEGIGFKDLKMEMVNNPLVEHGDDGKEIKFETAEVGRGYEETVFVSPEIIKGDPNAQSWESHLKVDHNAKLNCLAVSPDEDERYVVAGGNEFGHVYFIDKRKGSEVQKVKLADDDLADDDPFGVECLAFQPKTCEEDTEEETIVYASTYEGHKKPGKIYAVNLSTSEITNTLEGHTKSVNDLAVSPNGETLISISLKKGVYGQAEAGEVRIWDISKEGGGKEVKVIEEDEHINSVTISHDSSYFCTGGGIRNTTKGIHVYDMTNDDYKLLTKLEGHSANIISLTSSPDSKKLFSGSRDNTIKIWDTSPPNAMEWTLLKTLAGHTKDVNRISLSPCSHYLASGSGYDHDDGDTSVKVWNVEAGVLLRTIKFPQMIGISGVSFGRNSTIYSASGDGRVRAWNLGAKVREHLRLEGHEHGVKGVAISGDGCTIVSASEDKSVRVWDAQTGKQKACLEGHTDFVKSVAISKDAKLAISGSRDNTVRIWSLEGEGKELKKIDFGKRVEAATFSSDEKSFFAGGGDALLKQFSVDNYELIKEFEGHTHGIYTLETTSDGKHLFSGSQDNTIIVWDVESGEKIRTLEGHTSYVQSVNVTPDNSKIVSASLDKTAKLWELETGKHLHTFEGHSDSVVSVSVHPSGDFIATGSKDKTWELWSLHPPYNLLYTSRDSHTSFINSVAFSPDGNSLISGSKDKTVNIADVVSQLNYLPSLIHDHIFKDDCNLDDIAPTTSIDWSNTKTISLLQRNPNSLNEPRFDLNSQQTLTHLAAKNGRSDFLAAALIVPNDDTEDEVIKNNTEDRQVVGYKYGWQSRQKVALSSVTLRDSQNKTPLALAVTAESGPVVKVLLYCYTLLLSQTYALPFNSKNTSQDQHPSSLFPLDELNLALSKFPQLALTFLSQLKLNTSGDHLVQDGVKRHEIGSSGRLIEGSKSRVPQHFWSAKLKKTDDKGLRATLFGLLATQEKGLPVTAKFVPIKDIAAPNSIFLRSVVVACSATKKYTVFENEVIQTLVEHKWSTYVEKMFFFHLYLDIAMVFFLTVDALTYKTAMASDTHIANKIVGHIPMLITLGLWTFFARHEYNQWASTHASTTFKKIRIYLDDFWNVLDVLSLSSIFVAYASRIVLGVYSFISAAEGVGFDSASFHWSTLAMAFALPLSYLNTLFYMQGHKESGELVRMIIGIIQGIRVFLAILIVCMVGFAASFFVLFEGQSNSDGDSTHAGPVKSFLLSYTVLLAGFVIDDLDGSASFFSTGMLFIGFTIFINIIMLNLLIAIMGDIFDKIQESAKAEFIFARANIILEFEGTLTKKQKENNEWFPTWLQVLVPTLENDGSEDGAWVGRVRALKKSINRLERQAAIAEKKRTEERKSDRRSNEKKAKKLEQTISEIKVKLKESEKQRTEENLELKEMLQILCGNFSADEKRERLLNEESNNLMEELGVTVDDLEPQPTDAKSKNEVLKELQRQRLLE</sequence>
<name>A0A9W7KTT5_9STRA</name>
<evidence type="ECO:0000256" key="2">
    <source>
        <dbReference type="ARBA" id="ARBA00022574"/>
    </source>
</evidence>
<feature type="transmembrane region" description="Helical" evidence="9">
    <location>
        <begin position="1290"/>
        <end position="1312"/>
    </location>
</feature>